<keyword evidence="7 8" id="KW-0132">Cell division</keyword>
<evidence type="ECO:0000256" key="6">
    <source>
        <dbReference type="ARBA" id="ARBA00022840"/>
    </source>
</evidence>
<comment type="function">
    <text evidence="7 8">Cell wall formation. Catalyzes the addition of glutamate to the nucleotide precursor UDP-N-acetylmuramoyl-L-alanine (UMA).</text>
</comment>
<evidence type="ECO:0000256" key="2">
    <source>
        <dbReference type="ARBA" id="ARBA00004752"/>
    </source>
</evidence>
<dbReference type="GO" id="GO:0005737">
    <property type="term" value="C:cytoplasm"/>
    <property type="evidence" value="ECO:0007669"/>
    <property type="project" value="UniProtKB-SubCell"/>
</dbReference>
<accession>A0A6J4IXY6</accession>
<dbReference type="AlphaFoldDB" id="A0A6J4IXY6"/>
<keyword evidence="6 7" id="KW-0067">ATP-binding</keyword>
<keyword evidence="7 8" id="KW-0961">Cell wall biogenesis/degradation</keyword>
<proteinExistence type="inferred from homology"/>
<comment type="catalytic activity">
    <reaction evidence="7 8">
        <text>UDP-N-acetyl-alpha-D-muramoyl-L-alanine + D-glutamate + ATP = UDP-N-acetyl-alpha-D-muramoyl-L-alanyl-D-glutamate + ADP + phosphate + H(+)</text>
        <dbReference type="Rhea" id="RHEA:16429"/>
        <dbReference type="ChEBI" id="CHEBI:15378"/>
        <dbReference type="ChEBI" id="CHEBI:29986"/>
        <dbReference type="ChEBI" id="CHEBI:30616"/>
        <dbReference type="ChEBI" id="CHEBI:43474"/>
        <dbReference type="ChEBI" id="CHEBI:83898"/>
        <dbReference type="ChEBI" id="CHEBI:83900"/>
        <dbReference type="ChEBI" id="CHEBI:456216"/>
        <dbReference type="EC" id="6.3.2.9"/>
    </reaction>
</comment>
<keyword evidence="7 8" id="KW-0573">Peptidoglycan synthesis</keyword>
<dbReference type="PANTHER" id="PTHR43692">
    <property type="entry name" value="UDP-N-ACETYLMURAMOYLALANINE--D-GLUTAMATE LIGASE"/>
    <property type="match status" value="1"/>
</dbReference>
<evidence type="ECO:0000256" key="5">
    <source>
        <dbReference type="ARBA" id="ARBA00022741"/>
    </source>
</evidence>
<evidence type="ECO:0000256" key="3">
    <source>
        <dbReference type="ARBA" id="ARBA00022490"/>
    </source>
</evidence>
<dbReference type="EC" id="6.3.2.9" evidence="7 8"/>
<dbReference type="PANTHER" id="PTHR43692:SF1">
    <property type="entry name" value="UDP-N-ACETYLMURAMOYLALANINE--D-GLUTAMATE LIGASE"/>
    <property type="match status" value="1"/>
</dbReference>
<protein>
    <recommendedName>
        <fullName evidence="7 8">UDP-N-acetylmuramoylalanine--D-glutamate ligase</fullName>
        <ecNumber evidence="7 8">6.3.2.9</ecNumber>
    </recommendedName>
    <alternativeName>
        <fullName evidence="7">D-glutamic acid-adding enzyme</fullName>
    </alternativeName>
    <alternativeName>
        <fullName evidence="7">UDP-N-acetylmuramoyl-L-alanyl-D-glutamate synthetase</fullName>
    </alternativeName>
</protein>
<comment type="subcellular location">
    <subcellularLocation>
        <location evidence="1 7 8">Cytoplasm</location>
    </subcellularLocation>
</comment>
<dbReference type="SUPFAM" id="SSF53623">
    <property type="entry name" value="MurD-like peptide ligases, catalytic domain"/>
    <property type="match status" value="1"/>
</dbReference>
<evidence type="ECO:0000256" key="8">
    <source>
        <dbReference type="RuleBase" id="RU003664"/>
    </source>
</evidence>
<dbReference type="GO" id="GO:0008360">
    <property type="term" value="P:regulation of cell shape"/>
    <property type="evidence" value="ECO:0007669"/>
    <property type="project" value="UniProtKB-KW"/>
</dbReference>
<dbReference type="InterPro" id="IPR013221">
    <property type="entry name" value="Mur_ligase_cen"/>
</dbReference>
<dbReference type="SUPFAM" id="SSF51984">
    <property type="entry name" value="MurCD N-terminal domain"/>
    <property type="match status" value="1"/>
</dbReference>
<feature type="domain" description="Mur ligase C-terminal" evidence="9">
    <location>
        <begin position="319"/>
        <end position="431"/>
    </location>
</feature>
<dbReference type="HAMAP" id="MF_00639">
    <property type="entry name" value="MurD"/>
    <property type="match status" value="1"/>
</dbReference>
<dbReference type="UniPathway" id="UPA00219"/>
<organism evidence="11">
    <name type="scientific">uncultured Armatimonadetes bacterium</name>
    <dbReference type="NCBI Taxonomy" id="157466"/>
    <lineage>
        <taxon>Bacteria</taxon>
        <taxon>Bacillati</taxon>
        <taxon>Armatimonadota</taxon>
        <taxon>environmental samples</taxon>
    </lineage>
</organism>
<dbReference type="GO" id="GO:0005524">
    <property type="term" value="F:ATP binding"/>
    <property type="evidence" value="ECO:0007669"/>
    <property type="project" value="UniProtKB-UniRule"/>
</dbReference>
<gene>
    <name evidence="7" type="primary">murD</name>
    <name evidence="11" type="ORF">AVDCRST_MAG63-3203</name>
</gene>
<dbReference type="InterPro" id="IPR036565">
    <property type="entry name" value="Mur-like_cat_sf"/>
</dbReference>
<keyword evidence="4 7" id="KW-0436">Ligase</keyword>
<dbReference type="InterPro" id="IPR005762">
    <property type="entry name" value="MurD"/>
</dbReference>
<comment type="pathway">
    <text evidence="2 7 8">Cell wall biogenesis; peptidoglycan biosynthesis.</text>
</comment>
<evidence type="ECO:0000256" key="1">
    <source>
        <dbReference type="ARBA" id="ARBA00004496"/>
    </source>
</evidence>
<keyword evidence="3 7" id="KW-0963">Cytoplasm</keyword>
<reference evidence="11" key="1">
    <citation type="submission" date="2020-02" db="EMBL/GenBank/DDBJ databases">
        <authorList>
            <person name="Meier V. D."/>
        </authorList>
    </citation>
    <scope>NUCLEOTIDE SEQUENCE</scope>
    <source>
        <strain evidence="11">AVDCRST_MAG63</strain>
    </source>
</reference>
<dbReference type="NCBIfam" id="TIGR01087">
    <property type="entry name" value="murD"/>
    <property type="match status" value="1"/>
</dbReference>
<dbReference type="Gene3D" id="3.40.1190.10">
    <property type="entry name" value="Mur-like, catalytic domain"/>
    <property type="match status" value="1"/>
</dbReference>
<dbReference type="GO" id="GO:0071555">
    <property type="term" value="P:cell wall organization"/>
    <property type="evidence" value="ECO:0007669"/>
    <property type="project" value="UniProtKB-KW"/>
</dbReference>
<dbReference type="EMBL" id="CADCTO010000324">
    <property type="protein sequence ID" value="CAA9262431.1"/>
    <property type="molecule type" value="Genomic_DNA"/>
</dbReference>
<sequence>MPMDEFAGQRIAVIGLAATGLAAARVLRDRGARVRVYEAKPEERLSAETVRAARGLGAGVMLSLGSEQIDWADTDLVVPSPGVPRSAASLRDAVRRGVPVLGEIEVAYRLARAPILAITGTNGKTTTTALLGAICREAGRRTWVAGNIAEDAGQRLPLILAAVEAPEDGVIVAEISSFQLEWVERFRPRVGAWLNVANDHLDRHADFDEYARAKARLFATQGPDDAAVLNGDDDNVVRYGSGAGSGRRLLFSLEREAAGCLRGETLWVAGQRLMDAAGVPLPGRHNVANVLAAACMAADSGISLPSIRAAVSGFQGVAHRMELVATRCGVRYVNNSMCTNPAAVAASLEAAGGPVVAIMGGKHKGGDLSAMARSVKESANKVILIGVSAPEIAAALASAGMRDVERADTLPDAVRRASSAARPGDTVMLVPGCASFDMFNGFEHRGQVFREAVKELTGERDA</sequence>
<dbReference type="GO" id="GO:0051301">
    <property type="term" value="P:cell division"/>
    <property type="evidence" value="ECO:0007669"/>
    <property type="project" value="UniProtKB-KW"/>
</dbReference>
<evidence type="ECO:0000259" key="9">
    <source>
        <dbReference type="Pfam" id="PF02875"/>
    </source>
</evidence>
<keyword evidence="7 8" id="KW-0131">Cell cycle</keyword>
<dbReference type="Pfam" id="PF21799">
    <property type="entry name" value="MurD-like_N"/>
    <property type="match status" value="1"/>
</dbReference>
<dbReference type="SUPFAM" id="SSF53244">
    <property type="entry name" value="MurD-like peptide ligases, peptide-binding domain"/>
    <property type="match status" value="1"/>
</dbReference>
<feature type="domain" description="Mur ligase central" evidence="10">
    <location>
        <begin position="118"/>
        <end position="297"/>
    </location>
</feature>
<dbReference type="Pfam" id="PF02875">
    <property type="entry name" value="Mur_ligase_C"/>
    <property type="match status" value="1"/>
</dbReference>
<feature type="binding site" evidence="7">
    <location>
        <begin position="120"/>
        <end position="126"/>
    </location>
    <ligand>
        <name>ATP</name>
        <dbReference type="ChEBI" id="CHEBI:30616"/>
    </ligand>
</feature>
<evidence type="ECO:0000256" key="7">
    <source>
        <dbReference type="HAMAP-Rule" id="MF_00639"/>
    </source>
</evidence>
<keyword evidence="5 7" id="KW-0547">Nucleotide-binding</keyword>
<evidence type="ECO:0000313" key="11">
    <source>
        <dbReference type="EMBL" id="CAA9262431.1"/>
    </source>
</evidence>
<dbReference type="GO" id="GO:0008764">
    <property type="term" value="F:UDP-N-acetylmuramoylalanine-D-glutamate ligase activity"/>
    <property type="evidence" value="ECO:0007669"/>
    <property type="project" value="UniProtKB-UniRule"/>
</dbReference>
<dbReference type="InterPro" id="IPR004101">
    <property type="entry name" value="Mur_ligase_C"/>
</dbReference>
<dbReference type="GO" id="GO:0009252">
    <property type="term" value="P:peptidoglycan biosynthetic process"/>
    <property type="evidence" value="ECO:0007669"/>
    <property type="project" value="UniProtKB-UniRule"/>
</dbReference>
<comment type="similarity">
    <text evidence="7">Belongs to the MurCDEF family.</text>
</comment>
<evidence type="ECO:0000259" key="10">
    <source>
        <dbReference type="Pfam" id="PF08245"/>
    </source>
</evidence>
<dbReference type="Gene3D" id="3.90.190.20">
    <property type="entry name" value="Mur ligase, C-terminal domain"/>
    <property type="match status" value="1"/>
</dbReference>
<dbReference type="InterPro" id="IPR036615">
    <property type="entry name" value="Mur_ligase_C_dom_sf"/>
</dbReference>
<name>A0A6J4IXY6_9BACT</name>
<dbReference type="Gene3D" id="3.40.50.720">
    <property type="entry name" value="NAD(P)-binding Rossmann-like Domain"/>
    <property type="match status" value="1"/>
</dbReference>
<dbReference type="Pfam" id="PF08245">
    <property type="entry name" value="Mur_ligase_M"/>
    <property type="match status" value="1"/>
</dbReference>
<keyword evidence="7 8" id="KW-0133">Cell shape</keyword>
<evidence type="ECO:0000256" key="4">
    <source>
        <dbReference type="ARBA" id="ARBA00022598"/>
    </source>
</evidence>